<dbReference type="AlphaFoldDB" id="A0A804NXN0"/>
<accession>A0A804NXN0</accession>
<proteinExistence type="predicted"/>
<evidence type="ECO:0000256" key="1">
    <source>
        <dbReference type="SAM" id="MobiDB-lite"/>
    </source>
</evidence>
<dbReference type="InParanoid" id="A0A804NXN0"/>
<dbReference type="Gramene" id="Zm00001eb193990_T001">
    <property type="protein sequence ID" value="Zm00001eb193990_P001"/>
    <property type="gene ID" value="Zm00001eb193990"/>
</dbReference>
<reference evidence="3" key="1">
    <citation type="journal article" date="2009" name="Science">
        <title>The B73 maize genome: complexity, diversity, and dynamics.</title>
        <authorList>
            <person name="Schnable P.S."/>
            <person name="Ware D."/>
            <person name="Fulton R.S."/>
            <person name="Stein J.C."/>
            <person name="Wei F."/>
            <person name="Pasternak S."/>
            <person name="Liang C."/>
            <person name="Zhang J."/>
            <person name="Fulton L."/>
            <person name="Graves T.A."/>
            <person name="Minx P."/>
            <person name="Reily A.D."/>
            <person name="Courtney L."/>
            <person name="Kruchowski S.S."/>
            <person name="Tomlinson C."/>
            <person name="Strong C."/>
            <person name="Delehaunty K."/>
            <person name="Fronick C."/>
            <person name="Courtney B."/>
            <person name="Rock S.M."/>
            <person name="Belter E."/>
            <person name="Du F."/>
            <person name="Kim K."/>
            <person name="Abbott R.M."/>
            <person name="Cotton M."/>
            <person name="Levy A."/>
            <person name="Marchetto P."/>
            <person name="Ochoa K."/>
            <person name="Jackson S.M."/>
            <person name="Gillam B."/>
            <person name="Chen W."/>
            <person name="Yan L."/>
            <person name="Higginbotham J."/>
            <person name="Cardenas M."/>
            <person name="Waligorski J."/>
            <person name="Applebaum E."/>
            <person name="Phelps L."/>
            <person name="Falcone J."/>
            <person name="Kanchi K."/>
            <person name="Thane T."/>
            <person name="Scimone A."/>
            <person name="Thane N."/>
            <person name="Henke J."/>
            <person name="Wang T."/>
            <person name="Ruppert J."/>
            <person name="Shah N."/>
            <person name="Rotter K."/>
            <person name="Hodges J."/>
            <person name="Ingenthron E."/>
            <person name="Cordes M."/>
            <person name="Kohlberg S."/>
            <person name="Sgro J."/>
            <person name="Delgado B."/>
            <person name="Mead K."/>
            <person name="Chinwalla A."/>
            <person name="Leonard S."/>
            <person name="Crouse K."/>
            <person name="Collura K."/>
            <person name="Kudrna D."/>
            <person name="Currie J."/>
            <person name="He R."/>
            <person name="Angelova A."/>
            <person name="Rajasekar S."/>
            <person name="Mueller T."/>
            <person name="Lomeli R."/>
            <person name="Scara G."/>
            <person name="Ko A."/>
            <person name="Delaney K."/>
            <person name="Wissotski M."/>
            <person name="Lopez G."/>
            <person name="Campos D."/>
            <person name="Braidotti M."/>
            <person name="Ashley E."/>
            <person name="Golser W."/>
            <person name="Kim H."/>
            <person name="Lee S."/>
            <person name="Lin J."/>
            <person name="Dujmic Z."/>
            <person name="Kim W."/>
            <person name="Talag J."/>
            <person name="Zuccolo A."/>
            <person name="Fan C."/>
            <person name="Sebastian A."/>
            <person name="Kramer M."/>
            <person name="Spiegel L."/>
            <person name="Nascimento L."/>
            <person name="Zutavern T."/>
            <person name="Miller B."/>
            <person name="Ambroise C."/>
            <person name="Muller S."/>
            <person name="Spooner W."/>
            <person name="Narechania A."/>
            <person name="Ren L."/>
            <person name="Wei S."/>
            <person name="Kumari S."/>
            <person name="Faga B."/>
            <person name="Levy M.J."/>
            <person name="McMahan L."/>
            <person name="Van Buren P."/>
            <person name="Vaughn M.W."/>
            <person name="Ying K."/>
            <person name="Yeh C.-T."/>
            <person name="Emrich S.J."/>
            <person name="Jia Y."/>
            <person name="Kalyanaraman A."/>
            <person name="Hsia A.-P."/>
            <person name="Barbazuk W.B."/>
            <person name="Baucom R.S."/>
            <person name="Brutnell T.P."/>
            <person name="Carpita N.C."/>
            <person name="Chaparro C."/>
            <person name="Chia J.-M."/>
            <person name="Deragon J.-M."/>
            <person name="Estill J.C."/>
            <person name="Fu Y."/>
            <person name="Jeddeloh J.A."/>
            <person name="Han Y."/>
            <person name="Lee H."/>
            <person name="Li P."/>
            <person name="Lisch D.R."/>
            <person name="Liu S."/>
            <person name="Liu Z."/>
            <person name="Nagel D.H."/>
            <person name="McCann M.C."/>
            <person name="SanMiguel P."/>
            <person name="Myers A.M."/>
            <person name="Nettleton D."/>
            <person name="Nguyen J."/>
            <person name="Penning B.W."/>
            <person name="Ponnala L."/>
            <person name="Schneider K.L."/>
            <person name="Schwartz D.C."/>
            <person name="Sharma A."/>
            <person name="Soderlund C."/>
            <person name="Springer N.M."/>
            <person name="Sun Q."/>
            <person name="Wang H."/>
            <person name="Waterman M."/>
            <person name="Westerman R."/>
            <person name="Wolfgruber T.K."/>
            <person name="Yang L."/>
            <person name="Yu Y."/>
            <person name="Zhang L."/>
            <person name="Zhou S."/>
            <person name="Zhu Q."/>
            <person name="Bennetzen J.L."/>
            <person name="Dawe R.K."/>
            <person name="Jiang J."/>
            <person name="Jiang N."/>
            <person name="Presting G.G."/>
            <person name="Wessler S.R."/>
            <person name="Aluru S."/>
            <person name="Martienssen R.A."/>
            <person name="Clifton S.W."/>
            <person name="McCombie W.R."/>
            <person name="Wing R.A."/>
            <person name="Wilson R.K."/>
        </authorList>
    </citation>
    <scope>NUCLEOTIDE SEQUENCE [LARGE SCALE GENOMIC DNA]</scope>
    <source>
        <strain evidence="3">cv. B73</strain>
    </source>
</reference>
<sequence length="244" mass="26052">MQPPAAQSVSHRSQALQKKLEHFSLPPAREADFNLPSATRIHTHRQHAPRSGWPPHLLPEHGRVIEPAEKHGCLHQSRRRCQLFAPHDHTATTSSKAAAASDNLAPWRPTTSTSSTSSPENRHSLHLLPPRATLGTRPTGTTLRPRWHQNPRQQPGIGEMAATRLGGAVVDGAEGAQGAQISYEGVSASRAGAASAVVDGSEGGGTGAWRQLEQERGGPAGDDERGQMEREQGSPPVVVRSDVG</sequence>
<evidence type="ECO:0000313" key="3">
    <source>
        <dbReference type="Proteomes" id="UP000007305"/>
    </source>
</evidence>
<dbReference type="Proteomes" id="UP000007305">
    <property type="component" value="Chromosome 4"/>
</dbReference>
<feature type="compositionally biased region" description="Low complexity" evidence="1">
    <location>
        <begin position="191"/>
        <end position="200"/>
    </location>
</feature>
<organism evidence="2 3">
    <name type="scientific">Zea mays</name>
    <name type="common">Maize</name>
    <dbReference type="NCBI Taxonomy" id="4577"/>
    <lineage>
        <taxon>Eukaryota</taxon>
        <taxon>Viridiplantae</taxon>
        <taxon>Streptophyta</taxon>
        <taxon>Embryophyta</taxon>
        <taxon>Tracheophyta</taxon>
        <taxon>Spermatophyta</taxon>
        <taxon>Magnoliopsida</taxon>
        <taxon>Liliopsida</taxon>
        <taxon>Poales</taxon>
        <taxon>Poaceae</taxon>
        <taxon>PACMAD clade</taxon>
        <taxon>Panicoideae</taxon>
        <taxon>Andropogonodae</taxon>
        <taxon>Andropogoneae</taxon>
        <taxon>Tripsacinae</taxon>
        <taxon>Zea</taxon>
    </lineage>
</organism>
<protein>
    <submittedName>
        <fullName evidence="2">Uncharacterized protein</fullName>
    </submittedName>
</protein>
<reference evidence="2" key="3">
    <citation type="submission" date="2021-05" db="UniProtKB">
        <authorList>
            <consortium name="EnsemblPlants"/>
        </authorList>
    </citation>
    <scope>IDENTIFICATION</scope>
    <source>
        <strain evidence="2">cv. B73</strain>
    </source>
</reference>
<dbReference type="EnsemblPlants" id="Zm00001eb193990_T001">
    <property type="protein sequence ID" value="Zm00001eb193990_P001"/>
    <property type="gene ID" value="Zm00001eb193990"/>
</dbReference>
<reference evidence="2" key="2">
    <citation type="submission" date="2019-07" db="EMBL/GenBank/DDBJ databases">
        <authorList>
            <person name="Seetharam A."/>
            <person name="Woodhouse M."/>
            <person name="Cannon E."/>
        </authorList>
    </citation>
    <scope>NUCLEOTIDE SEQUENCE [LARGE SCALE GENOMIC DNA]</scope>
    <source>
        <strain evidence="2">cv. B73</strain>
    </source>
</reference>
<evidence type="ECO:0000313" key="2">
    <source>
        <dbReference type="EnsemblPlants" id="Zm00001eb193990_P001"/>
    </source>
</evidence>
<name>A0A804NXN0_MAIZE</name>
<feature type="compositionally biased region" description="Low complexity" evidence="1">
    <location>
        <begin position="91"/>
        <end position="101"/>
    </location>
</feature>
<keyword evidence="3" id="KW-1185">Reference proteome</keyword>
<feature type="compositionally biased region" description="Basic and acidic residues" evidence="1">
    <location>
        <begin position="212"/>
        <end position="232"/>
    </location>
</feature>
<feature type="region of interest" description="Disordered" evidence="1">
    <location>
        <begin position="191"/>
        <end position="244"/>
    </location>
</feature>
<feature type="region of interest" description="Disordered" evidence="1">
    <location>
        <begin position="90"/>
        <end position="154"/>
    </location>
</feature>
<feature type="compositionally biased region" description="Low complexity" evidence="1">
    <location>
        <begin position="127"/>
        <end position="144"/>
    </location>
</feature>